<evidence type="ECO:0000313" key="2">
    <source>
        <dbReference type="Proteomes" id="UP000232722"/>
    </source>
</evidence>
<name>A0A2N0NNZ8_9GLOM</name>
<dbReference type="AlphaFoldDB" id="A0A2N0NNZ8"/>
<accession>A0A2N0NNZ8</accession>
<dbReference type="Gene3D" id="1.10.510.10">
    <property type="entry name" value="Transferase(Phosphotransferase) domain 1"/>
    <property type="match status" value="1"/>
</dbReference>
<gene>
    <name evidence="1" type="ORF">RhiirA5_435065</name>
</gene>
<reference evidence="1 2" key="1">
    <citation type="submission" date="2016-04" db="EMBL/GenBank/DDBJ databases">
        <title>Genome analyses suggest a sexual origin of heterokaryosis in a supposedly ancient asexual fungus.</title>
        <authorList>
            <person name="Ropars J."/>
            <person name="Sedzielewska K."/>
            <person name="Noel J."/>
            <person name="Charron P."/>
            <person name="Farinelli L."/>
            <person name="Marton T."/>
            <person name="Kruger M."/>
            <person name="Pelin A."/>
            <person name="Brachmann A."/>
            <person name="Corradi N."/>
        </authorList>
    </citation>
    <scope>NUCLEOTIDE SEQUENCE [LARGE SCALE GENOMIC DNA]</scope>
    <source>
        <strain evidence="1 2">A5</strain>
    </source>
</reference>
<reference evidence="1 2" key="2">
    <citation type="submission" date="2017-09" db="EMBL/GenBank/DDBJ databases">
        <title>Extensive intraspecific genome diversity in a model arbuscular mycorrhizal fungus.</title>
        <authorList>
            <person name="Chen E.C."/>
            <person name="Morin E."/>
            <person name="Beaudet D."/>
            <person name="Noel J."/>
            <person name="Ndikumana S."/>
            <person name="Charron P."/>
            <person name="St-Onge C."/>
            <person name="Giorgi J."/>
            <person name="Grigoriev I.V."/>
            <person name="Roux C."/>
            <person name="Martin F.M."/>
            <person name="Corradi N."/>
        </authorList>
    </citation>
    <scope>NUCLEOTIDE SEQUENCE [LARGE SCALE GENOMIC DNA]</scope>
    <source>
        <strain evidence="1 2">A5</strain>
    </source>
</reference>
<comment type="caution">
    <text evidence="1">The sequence shown here is derived from an EMBL/GenBank/DDBJ whole genome shotgun (WGS) entry which is preliminary data.</text>
</comment>
<protein>
    <recommendedName>
        <fullName evidence="3">Protein kinase domain-containing protein</fullName>
    </recommendedName>
</protein>
<dbReference type="EMBL" id="LLXJ01003987">
    <property type="protein sequence ID" value="PKB96299.1"/>
    <property type="molecule type" value="Genomic_DNA"/>
</dbReference>
<proteinExistence type="predicted"/>
<evidence type="ECO:0000313" key="1">
    <source>
        <dbReference type="EMBL" id="PKB96299.1"/>
    </source>
</evidence>
<dbReference type="Proteomes" id="UP000232722">
    <property type="component" value="Unassembled WGS sequence"/>
</dbReference>
<organism evidence="1 2">
    <name type="scientific">Rhizophagus irregularis</name>
    <dbReference type="NCBI Taxonomy" id="588596"/>
    <lineage>
        <taxon>Eukaryota</taxon>
        <taxon>Fungi</taxon>
        <taxon>Fungi incertae sedis</taxon>
        <taxon>Mucoromycota</taxon>
        <taxon>Glomeromycotina</taxon>
        <taxon>Glomeromycetes</taxon>
        <taxon>Glomerales</taxon>
        <taxon>Glomeraceae</taxon>
        <taxon>Rhizophagus</taxon>
    </lineage>
</organism>
<sequence>MIMYVIATGKQPFANCAHDEVLALNICNGIRPEINDQIAPKSRKYNDEINNQFKETREYRKKFFHQ</sequence>
<evidence type="ECO:0008006" key="3">
    <source>
        <dbReference type="Google" id="ProtNLM"/>
    </source>
</evidence>